<dbReference type="Proteomes" id="UP000035681">
    <property type="component" value="Unplaced"/>
</dbReference>
<protein>
    <recommendedName>
        <fullName evidence="12">Phosphotransferase</fullName>
        <ecNumber evidence="12">2.7.1.-</ecNumber>
    </recommendedName>
</protein>
<dbReference type="AlphaFoldDB" id="A0A0K0EFR5"/>
<keyword evidence="8 12" id="KW-0324">Glycolysis</keyword>
<dbReference type="SUPFAM" id="SSF53067">
    <property type="entry name" value="Actin-like ATPase domain"/>
    <property type="match status" value="2"/>
</dbReference>
<dbReference type="GO" id="GO:0008865">
    <property type="term" value="F:fructokinase activity"/>
    <property type="evidence" value="ECO:0007669"/>
    <property type="project" value="TreeGrafter"/>
</dbReference>
<evidence type="ECO:0000256" key="11">
    <source>
        <dbReference type="ARBA" id="ARBA00048160"/>
    </source>
</evidence>
<evidence type="ECO:0000256" key="1">
    <source>
        <dbReference type="ARBA" id="ARBA00004888"/>
    </source>
</evidence>
<keyword evidence="7 12" id="KW-0067">ATP-binding</keyword>
<evidence type="ECO:0000313" key="15">
    <source>
        <dbReference type="Proteomes" id="UP000035681"/>
    </source>
</evidence>
<evidence type="ECO:0000256" key="3">
    <source>
        <dbReference type="ARBA" id="ARBA00009225"/>
    </source>
</evidence>
<keyword evidence="5 12" id="KW-0547">Nucleotide-binding</keyword>
<dbReference type="InterPro" id="IPR001312">
    <property type="entry name" value="Hexokinase"/>
</dbReference>
<evidence type="ECO:0000256" key="12">
    <source>
        <dbReference type="RuleBase" id="RU362007"/>
    </source>
</evidence>
<dbReference type="WBParaSite" id="SSTP_0000832500.1">
    <property type="protein sequence ID" value="SSTP_0000832500.1"/>
    <property type="gene ID" value="SSTP_0000832500"/>
</dbReference>
<keyword evidence="6 12" id="KW-0418">Kinase</keyword>
<proteinExistence type="inferred from homology"/>
<dbReference type="UniPathway" id="UPA00242"/>
<dbReference type="FunFam" id="3.40.367.20:FF:000005">
    <property type="entry name" value="Phosphotransferase"/>
    <property type="match status" value="1"/>
</dbReference>
<evidence type="ECO:0000256" key="4">
    <source>
        <dbReference type="ARBA" id="ARBA00022679"/>
    </source>
</evidence>
<comment type="pathway">
    <text evidence="1">Carbohydrate degradation; glycolysis; D-glyceraldehyde 3-phosphate and glycerone phosphate from D-glucose: step 1/4.</text>
</comment>
<dbReference type="STRING" id="6248.A0A0K0EFR5"/>
<dbReference type="PANTHER" id="PTHR19443:SF32">
    <property type="entry name" value="PHOSPHOTRANSFERASE"/>
    <property type="match status" value="1"/>
</dbReference>
<dbReference type="Pfam" id="PF03727">
    <property type="entry name" value="Hexokinase_2"/>
    <property type="match status" value="1"/>
</dbReference>
<evidence type="ECO:0000259" key="13">
    <source>
        <dbReference type="Pfam" id="PF00349"/>
    </source>
</evidence>
<dbReference type="InterPro" id="IPR043129">
    <property type="entry name" value="ATPase_NBD"/>
</dbReference>
<dbReference type="WBParaSite" id="TCONS_00014769.p1">
    <property type="protein sequence ID" value="TCONS_00014769.p1"/>
    <property type="gene ID" value="XLOC_009991"/>
</dbReference>
<dbReference type="EC" id="2.7.1.-" evidence="12"/>
<evidence type="ECO:0000256" key="2">
    <source>
        <dbReference type="ARBA" id="ARBA00005028"/>
    </source>
</evidence>
<dbReference type="InterPro" id="IPR022673">
    <property type="entry name" value="Hexokinase_C"/>
</dbReference>
<dbReference type="GO" id="GO:0005829">
    <property type="term" value="C:cytosol"/>
    <property type="evidence" value="ECO:0007669"/>
    <property type="project" value="TreeGrafter"/>
</dbReference>
<dbReference type="GO" id="GO:0001678">
    <property type="term" value="P:intracellular glucose homeostasis"/>
    <property type="evidence" value="ECO:0007669"/>
    <property type="project" value="InterPro"/>
</dbReference>
<evidence type="ECO:0000259" key="14">
    <source>
        <dbReference type="Pfam" id="PF03727"/>
    </source>
</evidence>
<accession>A0A0K0EFR5</accession>
<dbReference type="GO" id="GO:0006006">
    <property type="term" value="P:glucose metabolic process"/>
    <property type="evidence" value="ECO:0007669"/>
    <property type="project" value="TreeGrafter"/>
</dbReference>
<dbReference type="GO" id="GO:0005524">
    <property type="term" value="F:ATP binding"/>
    <property type="evidence" value="ECO:0007669"/>
    <property type="project" value="UniProtKB-UniRule"/>
</dbReference>
<comment type="catalytic activity">
    <reaction evidence="9">
        <text>a D-hexose + ATP = a D-hexose 6-phosphate + ADP + H(+)</text>
        <dbReference type="Rhea" id="RHEA:22740"/>
        <dbReference type="ChEBI" id="CHEBI:4194"/>
        <dbReference type="ChEBI" id="CHEBI:15378"/>
        <dbReference type="ChEBI" id="CHEBI:30616"/>
        <dbReference type="ChEBI" id="CHEBI:229467"/>
        <dbReference type="ChEBI" id="CHEBI:456216"/>
        <dbReference type="EC" id="2.7.1.1"/>
    </reaction>
    <physiologicalReaction direction="left-to-right" evidence="9">
        <dbReference type="Rhea" id="RHEA:22741"/>
    </physiologicalReaction>
</comment>
<organism evidence="16">
    <name type="scientific">Strongyloides stercoralis</name>
    <name type="common">Threadworm</name>
    <dbReference type="NCBI Taxonomy" id="6248"/>
    <lineage>
        <taxon>Eukaryota</taxon>
        <taxon>Metazoa</taxon>
        <taxon>Ecdysozoa</taxon>
        <taxon>Nematoda</taxon>
        <taxon>Chromadorea</taxon>
        <taxon>Rhabditida</taxon>
        <taxon>Tylenchina</taxon>
        <taxon>Panagrolaimomorpha</taxon>
        <taxon>Strongyloidoidea</taxon>
        <taxon>Strongyloididae</taxon>
        <taxon>Strongyloides</taxon>
    </lineage>
</organism>
<dbReference type="PANTHER" id="PTHR19443">
    <property type="entry name" value="HEXOKINASE"/>
    <property type="match status" value="1"/>
</dbReference>
<feature type="domain" description="Hexokinase N-terminal" evidence="13">
    <location>
        <begin position="9"/>
        <end position="203"/>
    </location>
</feature>
<comment type="catalytic activity">
    <reaction evidence="11">
        <text>D-glucose + ATP = D-glucose 6-phosphate + ADP + H(+)</text>
        <dbReference type="Rhea" id="RHEA:17825"/>
        <dbReference type="ChEBI" id="CHEBI:4167"/>
        <dbReference type="ChEBI" id="CHEBI:15378"/>
        <dbReference type="ChEBI" id="CHEBI:30616"/>
        <dbReference type="ChEBI" id="CHEBI:61548"/>
        <dbReference type="ChEBI" id="CHEBI:456216"/>
        <dbReference type="EC" id="2.7.1.1"/>
    </reaction>
    <physiologicalReaction direction="left-to-right" evidence="11">
        <dbReference type="Rhea" id="RHEA:17826"/>
    </physiologicalReaction>
</comment>
<evidence type="ECO:0000256" key="10">
    <source>
        <dbReference type="ARBA" id="ARBA00047905"/>
    </source>
</evidence>
<evidence type="ECO:0000256" key="8">
    <source>
        <dbReference type="ARBA" id="ARBA00023152"/>
    </source>
</evidence>
<comment type="catalytic activity">
    <reaction evidence="10">
        <text>D-fructose + ATP = D-fructose 6-phosphate + ADP + H(+)</text>
        <dbReference type="Rhea" id="RHEA:16125"/>
        <dbReference type="ChEBI" id="CHEBI:15378"/>
        <dbReference type="ChEBI" id="CHEBI:30616"/>
        <dbReference type="ChEBI" id="CHEBI:37721"/>
        <dbReference type="ChEBI" id="CHEBI:61527"/>
        <dbReference type="ChEBI" id="CHEBI:456216"/>
        <dbReference type="EC" id="2.7.1.1"/>
    </reaction>
    <physiologicalReaction direction="left-to-right" evidence="10">
        <dbReference type="Rhea" id="RHEA:16126"/>
    </physiologicalReaction>
</comment>
<dbReference type="PRINTS" id="PR00475">
    <property type="entry name" value="HEXOKINASE"/>
</dbReference>
<feature type="domain" description="Hexokinase C-terminal" evidence="14">
    <location>
        <begin position="212"/>
        <end position="447"/>
    </location>
</feature>
<dbReference type="Pfam" id="PF00349">
    <property type="entry name" value="Hexokinase_1"/>
    <property type="match status" value="1"/>
</dbReference>
<evidence type="ECO:0000256" key="9">
    <source>
        <dbReference type="ARBA" id="ARBA00044613"/>
    </source>
</evidence>
<dbReference type="PROSITE" id="PS51748">
    <property type="entry name" value="HEXOKINASE_2"/>
    <property type="match status" value="1"/>
</dbReference>
<dbReference type="InterPro" id="IPR022672">
    <property type="entry name" value="Hexokinase_N"/>
</dbReference>
<dbReference type="GO" id="GO:0005739">
    <property type="term" value="C:mitochondrion"/>
    <property type="evidence" value="ECO:0007669"/>
    <property type="project" value="TreeGrafter"/>
</dbReference>
<sequence>MTAQWNKDVQNILASFHIDDFRLQKISDDIQKEFELGLKYGSEKSSIAMLPSYVPALPDGSEVGEYVAIDLSGKNLRIMLLTLSGHDGDPVAVSCNFMVSQNVMKGTGDQLFNFIVNCLQKFLREFNLESTNLPIGFVFSYPCELLSIRSARLLWWTKGFDIKDCLQKDVVQLLEEALELNLETQGRIKAVMNDTVGQLAAAAHKYGPECILGVVIGYGCNSSYLEDVKKIEKFDAKSANYVHDKMVIVTEWEEFGAKGELDDILTQFDRDIDSHSVHQGKQIIDKLTGALYLGELVRGVLSQLNLDRLLFNGMPVEKLDMPESFPTKYISEILGEPEGVYKHCRRICEELEVSTHGTSDYAIIREVCHVISARSAAIVAAAINALLRHLDVKNIKIGVGGALIQFHPTYHKLLEKKLSDLVDPSVNWQLVPAEEGSARGAALIAAVTEKLKL</sequence>
<dbReference type="GO" id="GO:0004340">
    <property type="term" value="F:glucokinase activity"/>
    <property type="evidence" value="ECO:0007669"/>
    <property type="project" value="TreeGrafter"/>
</dbReference>
<comment type="similarity">
    <text evidence="3 12">Belongs to the hexokinase family.</text>
</comment>
<evidence type="ECO:0000313" key="16">
    <source>
        <dbReference type="WBParaSite" id="SSTP_0000832500.1"/>
    </source>
</evidence>
<keyword evidence="15" id="KW-1185">Reference proteome</keyword>
<dbReference type="GO" id="GO:0005536">
    <property type="term" value="F:D-glucose binding"/>
    <property type="evidence" value="ECO:0007669"/>
    <property type="project" value="InterPro"/>
</dbReference>
<dbReference type="UniPathway" id="UPA00109">
    <property type="reaction ID" value="UER00180"/>
</dbReference>
<name>A0A0K0EFR5_STRER</name>
<keyword evidence="4 12" id="KW-0808">Transferase</keyword>
<dbReference type="Gene3D" id="3.40.367.20">
    <property type="match status" value="1"/>
</dbReference>
<dbReference type="Gene3D" id="3.30.420.40">
    <property type="match status" value="1"/>
</dbReference>
<comment type="pathway">
    <text evidence="2">Carbohydrate metabolism; hexose metabolism.</text>
</comment>
<reference evidence="16" key="1">
    <citation type="submission" date="2015-08" db="UniProtKB">
        <authorList>
            <consortium name="WormBaseParasite"/>
        </authorList>
    </citation>
    <scope>IDENTIFICATION</scope>
</reference>
<evidence type="ECO:0000256" key="6">
    <source>
        <dbReference type="ARBA" id="ARBA00022777"/>
    </source>
</evidence>
<evidence type="ECO:0000256" key="7">
    <source>
        <dbReference type="ARBA" id="ARBA00022840"/>
    </source>
</evidence>
<dbReference type="GO" id="GO:0006096">
    <property type="term" value="P:glycolytic process"/>
    <property type="evidence" value="ECO:0007669"/>
    <property type="project" value="UniProtKB-UniPathway"/>
</dbReference>
<evidence type="ECO:0000256" key="5">
    <source>
        <dbReference type="ARBA" id="ARBA00022741"/>
    </source>
</evidence>